<organism evidence="2 3">
    <name type="scientific">Kwoniella dendrophila CBS 6074</name>
    <dbReference type="NCBI Taxonomy" id="1295534"/>
    <lineage>
        <taxon>Eukaryota</taxon>
        <taxon>Fungi</taxon>
        <taxon>Dikarya</taxon>
        <taxon>Basidiomycota</taxon>
        <taxon>Agaricomycotina</taxon>
        <taxon>Tremellomycetes</taxon>
        <taxon>Tremellales</taxon>
        <taxon>Cryptococcaceae</taxon>
        <taxon>Kwoniella</taxon>
    </lineage>
</organism>
<feature type="compositionally biased region" description="Polar residues" evidence="1">
    <location>
        <begin position="25"/>
        <end position="55"/>
    </location>
</feature>
<keyword evidence="3" id="KW-1185">Reference proteome</keyword>
<dbReference type="RefSeq" id="XP_066074355.1">
    <property type="nucleotide sequence ID" value="XM_066218258.1"/>
</dbReference>
<evidence type="ECO:0000256" key="1">
    <source>
        <dbReference type="SAM" id="MobiDB-lite"/>
    </source>
</evidence>
<feature type="region of interest" description="Disordered" evidence="1">
    <location>
        <begin position="25"/>
        <end position="139"/>
    </location>
</feature>
<dbReference type="EMBL" id="CP144100">
    <property type="protein sequence ID" value="WWC87592.1"/>
    <property type="molecule type" value="Genomic_DNA"/>
</dbReference>
<gene>
    <name evidence="2" type="ORF">L201_002482</name>
</gene>
<evidence type="ECO:0000313" key="3">
    <source>
        <dbReference type="Proteomes" id="UP001355207"/>
    </source>
</evidence>
<name>A0AAX4JQ99_9TREE</name>
<proteinExistence type="predicted"/>
<accession>A0AAX4JQ99</accession>
<dbReference type="Proteomes" id="UP001355207">
    <property type="component" value="Chromosome 3"/>
</dbReference>
<dbReference type="GeneID" id="91093154"/>
<sequence length="402" mass="44666">MAKENPGGTQKRAAPITASAFSFTLNTPKNKKSNATNLDNTTPLSSVHPSNQTPSKVKREYTTPQAPRLTAEKAIPEPNQRNQDVKGEYEPLQPISNPSETPRRALSFLKPLNAFATPLKQEPKTGDPGPSSSRTLRRLNERIGDVTPLKEREQDAEIPTRPRFALHETLLSDKTAESLLTRKRAALLEEDEGLGVSPRGKRIAKWSGNSAPPPSVHLANLLSSSNSSLHLFYTSMQHLLYPSQHGTTPLPRYRQPKNEVSGNTLPSISPFQHIQASAKIQLKIVKSIEGPTHSSSLFWCQAVKWNDKTLPDQWLPVVFQPLPNECPKLGIDPRLLAMKMNDQGEKEWYAGIWAWSEVEMPSNVSDQNNFDYAEVDEIDSVASITVPVLIVTRYLIVPKPVV</sequence>
<dbReference type="AlphaFoldDB" id="A0AAX4JQ99"/>
<protein>
    <submittedName>
        <fullName evidence="2">Uncharacterized protein</fullName>
    </submittedName>
</protein>
<evidence type="ECO:0000313" key="2">
    <source>
        <dbReference type="EMBL" id="WWC87592.1"/>
    </source>
</evidence>
<feature type="region of interest" description="Disordered" evidence="1">
    <location>
        <begin position="1"/>
        <end position="20"/>
    </location>
</feature>
<reference evidence="2 3" key="1">
    <citation type="submission" date="2024-01" db="EMBL/GenBank/DDBJ databases">
        <title>Comparative genomics of Cryptococcus and Kwoniella reveals pathogenesis evolution and contrasting modes of karyotype evolution via chromosome fusion or intercentromeric recombination.</title>
        <authorList>
            <person name="Coelho M.A."/>
            <person name="David-Palma M."/>
            <person name="Shea T."/>
            <person name="Bowers K."/>
            <person name="McGinley-Smith S."/>
            <person name="Mohammad A.W."/>
            <person name="Gnirke A."/>
            <person name="Yurkov A.M."/>
            <person name="Nowrousian M."/>
            <person name="Sun S."/>
            <person name="Cuomo C.A."/>
            <person name="Heitman J."/>
        </authorList>
    </citation>
    <scope>NUCLEOTIDE SEQUENCE [LARGE SCALE GENOMIC DNA]</scope>
    <source>
        <strain evidence="2 3">CBS 6074</strain>
    </source>
</reference>